<dbReference type="AlphaFoldDB" id="A0A5M3MXG4"/>
<feature type="region of interest" description="Disordered" evidence="1">
    <location>
        <begin position="1"/>
        <end position="33"/>
    </location>
</feature>
<name>A0A5M3MXG4_CONPW</name>
<accession>A0A5M3MXG4</accession>
<evidence type="ECO:0000313" key="2">
    <source>
        <dbReference type="EMBL" id="EIW83464.1"/>
    </source>
</evidence>
<dbReference type="Proteomes" id="UP000053558">
    <property type="component" value="Unassembled WGS sequence"/>
</dbReference>
<dbReference type="RefSeq" id="XP_007767215.1">
    <property type="nucleotide sequence ID" value="XM_007769025.1"/>
</dbReference>
<keyword evidence="3" id="KW-1185">Reference proteome</keyword>
<dbReference type="GeneID" id="19205119"/>
<organism evidence="2 3">
    <name type="scientific">Coniophora puteana (strain RWD-64-598)</name>
    <name type="common">Brown rot fungus</name>
    <dbReference type="NCBI Taxonomy" id="741705"/>
    <lineage>
        <taxon>Eukaryota</taxon>
        <taxon>Fungi</taxon>
        <taxon>Dikarya</taxon>
        <taxon>Basidiomycota</taxon>
        <taxon>Agaricomycotina</taxon>
        <taxon>Agaricomycetes</taxon>
        <taxon>Agaricomycetidae</taxon>
        <taxon>Boletales</taxon>
        <taxon>Coniophorineae</taxon>
        <taxon>Coniophoraceae</taxon>
        <taxon>Coniophora</taxon>
    </lineage>
</organism>
<gene>
    <name evidence="2" type="ORF">CONPUDRAFT_164405</name>
</gene>
<proteinExistence type="predicted"/>
<evidence type="ECO:0000313" key="3">
    <source>
        <dbReference type="Proteomes" id="UP000053558"/>
    </source>
</evidence>
<comment type="caution">
    <text evidence="2">The sequence shown here is derived from an EMBL/GenBank/DDBJ whole genome shotgun (WGS) entry which is preliminary data.</text>
</comment>
<protein>
    <submittedName>
        <fullName evidence="2">Uncharacterized protein</fullName>
    </submittedName>
</protein>
<reference evidence="3" key="1">
    <citation type="journal article" date="2012" name="Science">
        <title>The Paleozoic origin of enzymatic lignin decomposition reconstructed from 31 fungal genomes.</title>
        <authorList>
            <person name="Floudas D."/>
            <person name="Binder M."/>
            <person name="Riley R."/>
            <person name="Barry K."/>
            <person name="Blanchette R.A."/>
            <person name="Henrissat B."/>
            <person name="Martinez A.T."/>
            <person name="Otillar R."/>
            <person name="Spatafora J.W."/>
            <person name="Yadav J.S."/>
            <person name="Aerts A."/>
            <person name="Benoit I."/>
            <person name="Boyd A."/>
            <person name="Carlson A."/>
            <person name="Copeland A."/>
            <person name="Coutinho P.M."/>
            <person name="de Vries R.P."/>
            <person name="Ferreira P."/>
            <person name="Findley K."/>
            <person name="Foster B."/>
            <person name="Gaskell J."/>
            <person name="Glotzer D."/>
            <person name="Gorecki P."/>
            <person name="Heitman J."/>
            <person name="Hesse C."/>
            <person name="Hori C."/>
            <person name="Igarashi K."/>
            <person name="Jurgens J.A."/>
            <person name="Kallen N."/>
            <person name="Kersten P."/>
            <person name="Kohler A."/>
            <person name="Kuees U."/>
            <person name="Kumar T.K.A."/>
            <person name="Kuo A."/>
            <person name="LaButti K."/>
            <person name="Larrondo L.F."/>
            <person name="Lindquist E."/>
            <person name="Ling A."/>
            <person name="Lombard V."/>
            <person name="Lucas S."/>
            <person name="Lundell T."/>
            <person name="Martin R."/>
            <person name="McLaughlin D.J."/>
            <person name="Morgenstern I."/>
            <person name="Morin E."/>
            <person name="Murat C."/>
            <person name="Nagy L.G."/>
            <person name="Nolan M."/>
            <person name="Ohm R.A."/>
            <person name="Patyshakuliyeva A."/>
            <person name="Rokas A."/>
            <person name="Ruiz-Duenas F.J."/>
            <person name="Sabat G."/>
            <person name="Salamov A."/>
            <person name="Samejima M."/>
            <person name="Schmutz J."/>
            <person name="Slot J.C."/>
            <person name="St John F."/>
            <person name="Stenlid J."/>
            <person name="Sun H."/>
            <person name="Sun S."/>
            <person name="Syed K."/>
            <person name="Tsang A."/>
            <person name="Wiebenga A."/>
            <person name="Young D."/>
            <person name="Pisabarro A."/>
            <person name="Eastwood D.C."/>
            <person name="Martin F."/>
            <person name="Cullen D."/>
            <person name="Grigoriev I.V."/>
            <person name="Hibbett D.S."/>
        </authorList>
    </citation>
    <scope>NUCLEOTIDE SEQUENCE [LARGE SCALE GENOMIC DNA]</scope>
    <source>
        <strain evidence="3">RWD-64-598 SS2</strain>
    </source>
</reference>
<evidence type="ECO:0000256" key="1">
    <source>
        <dbReference type="SAM" id="MobiDB-lite"/>
    </source>
</evidence>
<dbReference type="KEGG" id="cput:CONPUDRAFT_164405"/>
<dbReference type="EMBL" id="JH711576">
    <property type="protein sequence ID" value="EIW83464.1"/>
    <property type="molecule type" value="Genomic_DNA"/>
</dbReference>
<sequence>MTSNVRRRPGPQASLDLRTPTFHHDPSSPSISPAQAIADAWSHEPPESQEYWRAAEARRREQYLAARPRPRLANKM</sequence>